<dbReference type="KEGG" id="fax:FUAX_49630"/>
<keyword evidence="1" id="KW-0614">Plasmid</keyword>
<keyword evidence="2" id="KW-1185">Reference proteome</keyword>
<dbReference type="RefSeq" id="WP_338395850.1">
    <property type="nucleotide sequence ID" value="NZ_AP025319.1"/>
</dbReference>
<protein>
    <recommendedName>
        <fullName evidence="3">DUF1540 domain-containing protein</fullName>
    </recommendedName>
</protein>
<geneLocation type="plasmid" evidence="1 2">
    <name>pFA5</name>
</geneLocation>
<sequence>MDIKTSNSCINCDNLMNNSLCRVNNTMVVFDQTCEKFDQKLELHKDSDCGNCVKHNQTTCAHPATASEGMLCTSYAIG</sequence>
<dbReference type="Proteomes" id="UP001348817">
    <property type="component" value="Plasmid pFA5"/>
</dbReference>
<evidence type="ECO:0000313" key="2">
    <source>
        <dbReference type="Proteomes" id="UP001348817"/>
    </source>
</evidence>
<proteinExistence type="predicted"/>
<name>A0AAU9CKE9_9BACT</name>
<reference evidence="1 2" key="1">
    <citation type="submission" date="2021-12" db="EMBL/GenBank/DDBJ databases">
        <title>Genome sequencing of bacteria with rrn-lacking chromosome and rrn-plasmid.</title>
        <authorList>
            <person name="Anda M."/>
            <person name="Iwasaki W."/>
        </authorList>
    </citation>
    <scope>NUCLEOTIDE SEQUENCE [LARGE SCALE GENOMIC DNA]</scope>
    <source>
        <strain evidence="1 2">DSM 100852</strain>
        <plasmid evidence="1 2">pFA5</plasmid>
    </source>
</reference>
<gene>
    <name evidence="1" type="ORF">FUAX_49630</name>
</gene>
<evidence type="ECO:0008006" key="3">
    <source>
        <dbReference type="Google" id="ProtNLM"/>
    </source>
</evidence>
<evidence type="ECO:0000313" key="1">
    <source>
        <dbReference type="EMBL" id="BDD12531.1"/>
    </source>
</evidence>
<dbReference type="AlphaFoldDB" id="A0AAU9CKE9"/>
<organism evidence="1 2">
    <name type="scientific">Fulvitalea axinellae</name>
    <dbReference type="NCBI Taxonomy" id="1182444"/>
    <lineage>
        <taxon>Bacteria</taxon>
        <taxon>Pseudomonadati</taxon>
        <taxon>Bacteroidota</taxon>
        <taxon>Cytophagia</taxon>
        <taxon>Cytophagales</taxon>
        <taxon>Persicobacteraceae</taxon>
        <taxon>Fulvitalea</taxon>
    </lineage>
</organism>
<dbReference type="EMBL" id="AP025319">
    <property type="protein sequence ID" value="BDD12531.1"/>
    <property type="molecule type" value="Genomic_DNA"/>
</dbReference>
<accession>A0AAU9CKE9</accession>